<feature type="transmembrane region" description="Helical" evidence="1">
    <location>
        <begin position="138"/>
        <end position="157"/>
    </location>
</feature>
<keyword evidence="4" id="KW-1185">Reference proteome</keyword>
<feature type="signal peptide" evidence="2">
    <location>
        <begin position="1"/>
        <end position="27"/>
    </location>
</feature>
<protein>
    <recommendedName>
        <fullName evidence="5">Cobalamin biosynthesis protein CbiN</fullName>
    </recommendedName>
</protein>
<accession>A0ABV1L059</accession>
<dbReference type="EMBL" id="JASKHM010000016">
    <property type="protein sequence ID" value="MEQ4485652.1"/>
    <property type="molecule type" value="Genomic_DNA"/>
</dbReference>
<gene>
    <name evidence="3" type="ORF">QJS35_25010</name>
</gene>
<keyword evidence="2" id="KW-0732">Signal</keyword>
<evidence type="ECO:0000313" key="3">
    <source>
        <dbReference type="EMBL" id="MEQ4485652.1"/>
    </source>
</evidence>
<dbReference type="RefSeq" id="WP_232188003.1">
    <property type="nucleotide sequence ID" value="NZ_JAIOAP010000015.1"/>
</dbReference>
<evidence type="ECO:0000256" key="2">
    <source>
        <dbReference type="SAM" id="SignalP"/>
    </source>
</evidence>
<dbReference type="SUPFAM" id="SSF50242">
    <property type="entry name" value="TIMP-like"/>
    <property type="match status" value="1"/>
</dbReference>
<keyword evidence="1" id="KW-1133">Transmembrane helix</keyword>
<keyword evidence="1" id="KW-0472">Membrane</keyword>
<dbReference type="Gene3D" id="2.40.50.120">
    <property type="match status" value="1"/>
</dbReference>
<reference evidence="3 4" key="1">
    <citation type="journal article" date="2023" name="Genome Announc.">
        <title>Pan-Genome Analyses of the Genus Cohnella and Proposal of the Novel Species Cohnella silvisoli sp. nov., Isolated from Forest Soil.</title>
        <authorList>
            <person name="Wang C."/>
            <person name="Mao L."/>
            <person name="Bao G."/>
            <person name="Zhu H."/>
        </authorList>
    </citation>
    <scope>NUCLEOTIDE SEQUENCE [LARGE SCALE GENOMIC DNA]</scope>
    <source>
        <strain evidence="3 4">NL03-T5-1</strain>
    </source>
</reference>
<dbReference type="InterPro" id="IPR008993">
    <property type="entry name" value="TIMP-like_OB-fold"/>
</dbReference>
<evidence type="ECO:0000256" key="1">
    <source>
        <dbReference type="SAM" id="Phobius"/>
    </source>
</evidence>
<evidence type="ECO:0000313" key="4">
    <source>
        <dbReference type="Proteomes" id="UP001493487"/>
    </source>
</evidence>
<feature type="chain" id="PRO_5047025619" description="Cobalamin biosynthesis protein CbiN" evidence="2">
    <location>
        <begin position="28"/>
        <end position="165"/>
    </location>
</feature>
<proteinExistence type="predicted"/>
<name>A0ABV1L059_9BACL</name>
<organism evidence="3 4">
    <name type="scientific">Cohnella silvisoli</name>
    <dbReference type="NCBI Taxonomy" id="2873699"/>
    <lineage>
        <taxon>Bacteria</taxon>
        <taxon>Bacillati</taxon>
        <taxon>Bacillota</taxon>
        <taxon>Bacilli</taxon>
        <taxon>Bacillales</taxon>
        <taxon>Paenibacillaceae</taxon>
        <taxon>Cohnella</taxon>
    </lineage>
</organism>
<evidence type="ECO:0008006" key="5">
    <source>
        <dbReference type="Google" id="ProtNLM"/>
    </source>
</evidence>
<comment type="caution">
    <text evidence="3">The sequence shown here is derived from an EMBL/GenBank/DDBJ whole genome shotgun (WGS) entry which is preliminary data.</text>
</comment>
<keyword evidence="1" id="KW-0812">Transmembrane</keyword>
<dbReference type="Proteomes" id="UP001493487">
    <property type="component" value="Unassembled WGS sequence"/>
</dbReference>
<sequence>MKRMVPTVLFICMIISVCVLSPNKAFACSCGEPSVQERFELSSVVFTGTLVSKDKEGGNIFSVDKVWKGHLADNYVISGFFGMCGTEFEKGNKYLVFTENLKGKETTTLCSGNKLIAEASKDIRALNHLTEPESVNKYLLIILAVFVCAITISMVIFRAKLRFKK</sequence>